<evidence type="ECO:0008006" key="3">
    <source>
        <dbReference type="Google" id="ProtNLM"/>
    </source>
</evidence>
<evidence type="ECO:0000313" key="2">
    <source>
        <dbReference type="Proteomes" id="UP001595607"/>
    </source>
</evidence>
<dbReference type="EMBL" id="JBHRVA010000002">
    <property type="protein sequence ID" value="MFC3302054.1"/>
    <property type="molecule type" value="Genomic_DNA"/>
</dbReference>
<organism evidence="1 2">
    <name type="scientific">Parvularcula lutaonensis</name>
    <dbReference type="NCBI Taxonomy" id="491923"/>
    <lineage>
        <taxon>Bacteria</taxon>
        <taxon>Pseudomonadati</taxon>
        <taxon>Pseudomonadota</taxon>
        <taxon>Alphaproteobacteria</taxon>
        <taxon>Parvularculales</taxon>
        <taxon>Parvularculaceae</taxon>
        <taxon>Parvularcula</taxon>
    </lineage>
</organism>
<sequence>MTEKRRAFMCMGAFALPYAEKAITSLLQNALEPVELTILTDGAEDKAKVVAAISKHSFPEGKSWRAFSEEECAAEAERQWPEYPGLRKFRTGHPCWRKISDPLLFSEGSDEIIVLDPDLYFPGPFSFEPTPEEGILLMWQRNNCLYPPEAVWRTLDAGYPLANHVDIGAAQLRADTIDLAWFEKFVADVRTEDFEAFMHIEAIFWAALAMKVGGGYYDKDAWFCWQRGQVKRVAIALGFPGPASLGFEPIEKAKCAHLSGPSKWWMAELNKQGKLRERTEAMGQPTAVQPFLELTRDHYAKEQRVKNFAKKLGYQKLVGG</sequence>
<name>A0ABV7M9D8_9PROT</name>
<accession>A0ABV7M9D8</accession>
<evidence type="ECO:0000313" key="1">
    <source>
        <dbReference type="EMBL" id="MFC3302054.1"/>
    </source>
</evidence>
<reference evidence="2" key="1">
    <citation type="journal article" date="2019" name="Int. J. Syst. Evol. Microbiol.">
        <title>The Global Catalogue of Microorganisms (GCM) 10K type strain sequencing project: providing services to taxonomists for standard genome sequencing and annotation.</title>
        <authorList>
            <consortium name="The Broad Institute Genomics Platform"/>
            <consortium name="The Broad Institute Genome Sequencing Center for Infectious Disease"/>
            <person name="Wu L."/>
            <person name="Ma J."/>
        </authorList>
    </citation>
    <scope>NUCLEOTIDE SEQUENCE [LARGE SCALE GENOMIC DNA]</scope>
    <source>
        <strain evidence="2">KCTC 22245</strain>
    </source>
</reference>
<comment type="caution">
    <text evidence="1">The sequence shown here is derived from an EMBL/GenBank/DDBJ whole genome shotgun (WGS) entry which is preliminary data.</text>
</comment>
<proteinExistence type="predicted"/>
<dbReference type="RefSeq" id="WP_189574213.1">
    <property type="nucleotide sequence ID" value="NZ_BMXU01000001.1"/>
</dbReference>
<keyword evidence="2" id="KW-1185">Reference proteome</keyword>
<gene>
    <name evidence="1" type="ORF">ACFONP_04845</name>
</gene>
<dbReference type="Proteomes" id="UP001595607">
    <property type="component" value="Unassembled WGS sequence"/>
</dbReference>
<protein>
    <recommendedName>
        <fullName evidence="3">Glycosyltransferase</fullName>
    </recommendedName>
</protein>